<accession>A0A366HI52</accession>
<dbReference type="SUPFAM" id="SSF69322">
    <property type="entry name" value="Tricorn protease domain 2"/>
    <property type="match status" value="1"/>
</dbReference>
<sequence>MLRNAISMAAALLAVMGGGSSMAQDASLVKAEEHACISPSERFRIDQYHTTGGDIWDWEFWVSRKGGAPPVKLSTGARDPAMYGAGFSFHPSEKWLLRTQKTGSGDNVVVLYRITKQETFVRTDAGSTLDELAWAEFDRVYSLAGDATQRYHAGCGFLGWEPDGETLRLRLTAAHCGEAYRADWTVHYHLKTKKFFFASDDRAHNKRHGLIWKPRGKLAVSAHDDLRLLRAGDVVSVQFTSVGPEKHMLTVGQDGFVKVPYIGKVRAAGRTCRQLANLIRVEIEKQYFG</sequence>
<dbReference type="InterPro" id="IPR003715">
    <property type="entry name" value="Poly_export_N"/>
</dbReference>
<gene>
    <name evidence="3" type="ORF">DES53_10697</name>
</gene>
<protein>
    <submittedName>
        <fullName evidence="3">Polysaccharide biosynthesis/export protein</fullName>
    </submittedName>
</protein>
<evidence type="ECO:0000313" key="4">
    <source>
        <dbReference type="Proteomes" id="UP000253426"/>
    </source>
</evidence>
<organism evidence="3 4">
    <name type="scientific">Roseimicrobium gellanilyticum</name>
    <dbReference type="NCBI Taxonomy" id="748857"/>
    <lineage>
        <taxon>Bacteria</taxon>
        <taxon>Pseudomonadati</taxon>
        <taxon>Verrucomicrobiota</taxon>
        <taxon>Verrucomicrobiia</taxon>
        <taxon>Verrucomicrobiales</taxon>
        <taxon>Verrucomicrobiaceae</taxon>
        <taxon>Roseimicrobium</taxon>
    </lineage>
</organism>
<dbReference type="AlphaFoldDB" id="A0A366HI52"/>
<keyword evidence="4" id="KW-1185">Reference proteome</keyword>
<dbReference type="Pfam" id="PF02563">
    <property type="entry name" value="Poly_export"/>
    <property type="match status" value="1"/>
</dbReference>
<feature type="chain" id="PRO_5016842268" evidence="1">
    <location>
        <begin position="24"/>
        <end position="289"/>
    </location>
</feature>
<feature type="signal peptide" evidence="1">
    <location>
        <begin position="1"/>
        <end position="23"/>
    </location>
</feature>
<comment type="caution">
    <text evidence="3">The sequence shown here is derived from an EMBL/GenBank/DDBJ whole genome shotgun (WGS) entry which is preliminary data.</text>
</comment>
<dbReference type="EMBL" id="QNRR01000006">
    <property type="protein sequence ID" value="RBP42391.1"/>
    <property type="molecule type" value="Genomic_DNA"/>
</dbReference>
<name>A0A366HI52_9BACT</name>
<feature type="domain" description="Polysaccharide export protein N-terminal" evidence="2">
    <location>
        <begin position="228"/>
        <end position="287"/>
    </location>
</feature>
<dbReference type="OrthoDB" id="662756at2"/>
<dbReference type="Gene3D" id="3.30.1950.10">
    <property type="entry name" value="wza like domain"/>
    <property type="match status" value="1"/>
</dbReference>
<keyword evidence="1" id="KW-0732">Signal</keyword>
<evidence type="ECO:0000256" key="1">
    <source>
        <dbReference type="SAM" id="SignalP"/>
    </source>
</evidence>
<evidence type="ECO:0000259" key="2">
    <source>
        <dbReference type="Pfam" id="PF02563"/>
    </source>
</evidence>
<evidence type="ECO:0000313" key="3">
    <source>
        <dbReference type="EMBL" id="RBP42391.1"/>
    </source>
</evidence>
<proteinExistence type="predicted"/>
<reference evidence="3 4" key="1">
    <citation type="submission" date="2018-06" db="EMBL/GenBank/DDBJ databases">
        <title>Genomic Encyclopedia of Type Strains, Phase IV (KMG-IV): sequencing the most valuable type-strain genomes for metagenomic binning, comparative biology and taxonomic classification.</title>
        <authorList>
            <person name="Goeker M."/>
        </authorList>
    </citation>
    <scope>NUCLEOTIDE SEQUENCE [LARGE SCALE GENOMIC DNA]</scope>
    <source>
        <strain evidence="3 4">DSM 25532</strain>
    </source>
</reference>
<dbReference type="Proteomes" id="UP000253426">
    <property type="component" value="Unassembled WGS sequence"/>
</dbReference>